<dbReference type="OrthoDB" id="312874at2759"/>
<proteinExistence type="predicted"/>
<evidence type="ECO:0000313" key="3">
    <source>
        <dbReference type="EMBL" id="ETW82484.1"/>
    </source>
</evidence>
<dbReference type="Pfam" id="PF17667">
    <property type="entry name" value="Pkinase_fungal"/>
    <property type="match status" value="1"/>
</dbReference>
<feature type="compositionally biased region" description="Basic and acidic residues" evidence="1">
    <location>
        <begin position="108"/>
        <end position="118"/>
    </location>
</feature>
<dbReference type="STRING" id="747525.W4K9Q4"/>
<feature type="domain" description="Fungal-type protein kinase" evidence="2">
    <location>
        <begin position="3"/>
        <end position="226"/>
    </location>
</feature>
<name>W4K9Q4_HETIT</name>
<evidence type="ECO:0000313" key="4">
    <source>
        <dbReference type="Proteomes" id="UP000030671"/>
    </source>
</evidence>
<dbReference type="GeneID" id="20673345"/>
<dbReference type="AlphaFoldDB" id="W4K9Q4"/>
<reference evidence="3 4" key="1">
    <citation type="journal article" date="2012" name="New Phytol.">
        <title>Insight into trade-off between wood decay and parasitism from the genome of a fungal forest pathogen.</title>
        <authorList>
            <person name="Olson A."/>
            <person name="Aerts A."/>
            <person name="Asiegbu F."/>
            <person name="Belbahri L."/>
            <person name="Bouzid O."/>
            <person name="Broberg A."/>
            <person name="Canback B."/>
            <person name="Coutinho P.M."/>
            <person name="Cullen D."/>
            <person name="Dalman K."/>
            <person name="Deflorio G."/>
            <person name="van Diepen L.T."/>
            <person name="Dunand C."/>
            <person name="Duplessis S."/>
            <person name="Durling M."/>
            <person name="Gonthier P."/>
            <person name="Grimwood J."/>
            <person name="Fossdal C.G."/>
            <person name="Hansson D."/>
            <person name="Henrissat B."/>
            <person name="Hietala A."/>
            <person name="Himmelstrand K."/>
            <person name="Hoffmeister D."/>
            <person name="Hogberg N."/>
            <person name="James T.Y."/>
            <person name="Karlsson M."/>
            <person name="Kohler A."/>
            <person name="Kues U."/>
            <person name="Lee Y.H."/>
            <person name="Lin Y.C."/>
            <person name="Lind M."/>
            <person name="Lindquist E."/>
            <person name="Lombard V."/>
            <person name="Lucas S."/>
            <person name="Lunden K."/>
            <person name="Morin E."/>
            <person name="Murat C."/>
            <person name="Park J."/>
            <person name="Raffaello T."/>
            <person name="Rouze P."/>
            <person name="Salamov A."/>
            <person name="Schmutz J."/>
            <person name="Solheim H."/>
            <person name="Stahlberg J."/>
            <person name="Velez H."/>
            <person name="de Vries R.P."/>
            <person name="Wiebenga A."/>
            <person name="Woodward S."/>
            <person name="Yakovlev I."/>
            <person name="Garbelotto M."/>
            <person name="Martin F."/>
            <person name="Grigoriev I.V."/>
            <person name="Stenlid J."/>
        </authorList>
    </citation>
    <scope>NUCLEOTIDE SEQUENCE [LARGE SCALE GENOMIC DNA]</scope>
    <source>
        <strain evidence="3 4">TC 32-1</strain>
    </source>
</reference>
<dbReference type="EMBL" id="KI925457">
    <property type="protein sequence ID" value="ETW82484.1"/>
    <property type="molecule type" value="Genomic_DNA"/>
</dbReference>
<dbReference type="RefSeq" id="XP_009544844.1">
    <property type="nucleotide sequence ID" value="XM_009546549.1"/>
</dbReference>
<dbReference type="InParanoid" id="W4K9Q4"/>
<gene>
    <name evidence="3" type="ORF">HETIRDRAFT_416651</name>
</gene>
<keyword evidence="4" id="KW-1185">Reference proteome</keyword>
<organism evidence="3 4">
    <name type="scientific">Heterobasidion irregulare (strain TC 32-1)</name>
    <dbReference type="NCBI Taxonomy" id="747525"/>
    <lineage>
        <taxon>Eukaryota</taxon>
        <taxon>Fungi</taxon>
        <taxon>Dikarya</taxon>
        <taxon>Basidiomycota</taxon>
        <taxon>Agaricomycotina</taxon>
        <taxon>Agaricomycetes</taxon>
        <taxon>Russulales</taxon>
        <taxon>Bondarzewiaceae</taxon>
        <taxon>Heterobasidion</taxon>
        <taxon>Heterobasidion annosum species complex</taxon>
    </lineage>
</organism>
<protein>
    <recommendedName>
        <fullName evidence="2">Fungal-type protein kinase domain-containing protein</fullName>
    </recommendedName>
</protein>
<evidence type="ECO:0000259" key="2">
    <source>
        <dbReference type="Pfam" id="PF17667"/>
    </source>
</evidence>
<dbReference type="InterPro" id="IPR040976">
    <property type="entry name" value="Pkinase_fungal"/>
</dbReference>
<accession>W4K9Q4</accession>
<dbReference type="KEGG" id="hir:HETIRDRAFT_416651"/>
<dbReference type="HOGENOM" id="CLU_844828_0_0_1"/>
<feature type="region of interest" description="Disordered" evidence="1">
    <location>
        <begin position="89"/>
        <end position="118"/>
    </location>
</feature>
<evidence type="ECO:0000256" key="1">
    <source>
        <dbReference type="SAM" id="MobiDB-lite"/>
    </source>
</evidence>
<dbReference type="Proteomes" id="UP000030671">
    <property type="component" value="Unassembled WGS sequence"/>
</dbReference>
<sequence>MEGQATIVWLVVNETTMKRFVLKQSWHLEMSQIEAMFHKFLSKPPFIHICDIVNSVDIRVMDDEQGGMVVNNTVNHIRCSVEVQASSLKRSKLPKDPGASELRSTKCKKPELDESQPHESFLHVTSTSSEVLEFPVIADGRSVTNRVLTCTLMQTYGWPIKFFKDIPKLVKSIFHAVKAHCDYWFSLILHRDVSTGNMLICPRSDVNVEDTCGKLIDLDYSKKSDMHVEYPAPGPPKQHIAIVLRLKKQVSITNEVAGILIARYPSHFLVYIDMVLSMNPDLRTANKELTVEDLFLEIPFDHPPAWDGHLPHIRHRMASRHLHLSLNFI</sequence>